<reference evidence="3" key="1">
    <citation type="submission" date="2015-08" db="UniProtKB">
        <authorList>
            <consortium name="WormBaseParasite"/>
        </authorList>
    </citation>
    <scope>IDENTIFICATION</scope>
</reference>
<feature type="region of interest" description="Disordered" evidence="1">
    <location>
        <begin position="62"/>
        <end position="85"/>
    </location>
</feature>
<keyword evidence="2" id="KW-0472">Membrane</keyword>
<keyword evidence="2" id="KW-1133">Transmembrane helix</keyword>
<proteinExistence type="predicted"/>
<organism evidence="3">
    <name type="scientific">Strongyloides stercoralis</name>
    <name type="common">Threadworm</name>
    <dbReference type="NCBI Taxonomy" id="6248"/>
    <lineage>
        <taxon>Eukaryota</taxon>
        <taxon>Metazoa</taxon>
        <taxon>Ecdysozoa</taxon>
        <taxon>Nematoda</taxon>
        <taxon>Chromadorea</taxon>
        <taxon>Rhabditida</taxon>
        <taxon>Tylenchina</taxon>
        <taxon>Panagrolaimomorpha</taxon>
        <taxon>Strongyloidoidea</taxon>
        <taxon>Strongyloididae</taxon>
        <taxon>Strongyloides</taxon>
    </lineage>
</organism>
<dbReference type="AlphaFoldDB" id="A0A0K0EA26"/>
<evidence type="ECO:0000313" key="3">
    <source>
        <dbReference type="WBParaSite" id="SSTP_0000635650.1"/>
    </source>
</evidence>
<evidence type="ECO:0000256" key="2">
    <source>
        <dbReference type="SAM" id="Phobius"/>
    </source>
</evidence>
<sequence>MNSIKINVFTTLILIFSISLFKLGESYLYLNGNQDKQVRAKRQLSIGIATKLGDWLHNSGVEGQKDSWKKHHNGSLENPWGFGKK</sequence>
<dbReference type="WBParaSite" id="SSTP_0000635650.1">
    <property type="protein sequence ID" value="SSTP_0000635650.1"/>
    <property type="gene ID" value="SSTP_0000635650"/>
</dbReference>
<accession>A0A0K0EA26</accession>
<protein>
    <submittedName>
        <fullName evidence="3">Uncharacterized protein</fullName>
    </submittedName>
</protein>
<keyword evidence="2" id="KW-0812">Transmembrane</keyword>
<name>A0A0K0EA26_STRER</name>
<feature type="transmembrane region" description="Helical" evidence="2">
    <location>
        <begin position="6"/>
        <end position="30"/>
    </location>
</feature>
<evidence type="ECO:0000256" key="1">
    <source>
        <dbReference type="SAM" id="MobiDB-lite"/>
    </source>
</evidence>